<gene>
    <name evidence="3" type="ORF">NWE73_06435</name>
</gene>
<dbReference type="Proteomes" id="UP001152321">
    <property type="component" value="Unassembled WGS sequence"/>
</dbReference>
<dbReference type="SUPFAM" id="SSF53383">
    <property type="entry name" value="PLP-dependent transferases"/>
    <property type="match status" value="1"/>
</dbReference>
<dbReference type="InterPro" id="IPR015422">
    <property type="entry name" value="PyrdxlP-dep_Trfase_small"/>
</dbReference>
<dbReference type="PANTHER" id="PTHR43586">
    <property type="entry name" value="CYSTEINE DESULFURASE"/>
    <property type="match status" value="1"/>
</dbReference>
<dbReference type="Pfam" id="PF00266">
    <property type="entry name" value="Aminotran_5"/>
    <property type="match status" value="1"/>
</dbReference>
<keyword evidence="4" id="KW-1185">Reference proteome</keyword>
<keyword evidence="1" id="KW-0663">Pyridoxal phosphate</keyword>
<sequence>MSLAKLAEFQVQFARKPGLIHLNNAGLAPITLAARDKVQYWAERFYQEGFWTDADYMADVLSTRHALASLIGCQHDEIAWYQSAAGAINQFAFGVNLQPGDEVVIWDQEYSSHLYPWKEACDQAKASLKVLKSEANLQTPTEKYLEALTEKTKVAAFSWVQFSSGARMDTEAVIKECKKRGILVFIDIAQGLGIHPCKLWQWGADAVAGGSHKWLVSPVGVGYLAIRKELAMRMKPRVIGAYTYGTCDDPSDFACEPKRDATKFEPGSKQVLEITALGASCRLIHNVGVEVIEAEALRLASKLREGLESKGHTLLNPFGKAAISPMVNFYPKENISIEEVITTLNNHHINFARRGGGIRLSTHAFNTEEEITKVLRLL</sequence>
<dbReference type="GO" id="GO:0008483">
    <property type="term" value="F:transaminase activity"/>
    <property type="evidence" value="ECO:0007669"/>
    <property type="project" value="UniProtKB-KW"/>
</dbReference>
<dbReference type="PANTHER" id="PTHR43586:SF15">
    <property type="entry name" value="BLR3095 PROTEIN"/>
    <property type="match status" value="1"/>
</dbReference>
<dbReference type="Gene3D" id="3.90.1150.10">
    <property type="entry name" value="Aspartate Aminotransferase, domain 1"/>
    <property type="match status" value="1"/>
</dbReference>
<reference evidence="3" key="1">
    <citation type="submission" date="2022-08" db="EMBL/GenBank/DDBJ databases">
        <title>Novel Bdellovibrio Species Isolated from Svalbard: Designation Bdellovibrio svalbardensis.</title>
        <authorList>
            <person name="Mitchell R.J."/>
            <person name="Choi S.Y."/>
        </authorList>
    </citation>
    <scope>NUCLEOTIDE SEQUENCE</scope>
    <source>
        <strain evidence="3">PAP01</strain>
    </source>
</reference>
<dbReference type="EMBL" id="JANRMI010000002">
    <property type="protein sequence ID" value="MDG0815991.1"/>
    <property type="molecule type" value="Genomic_DNA"/>
</dbReference>
<keyword evidence="3" id="KW-0808">Transferase</keyword>
<dbReference type="InterPro" id="IPR015424">
    <property type="entry name" value="PyrdxlP-dep_Trfase"/>
</dbReference>
<evidence type="ECO:0000256" key="1">
    <source>
        <dbReference type="ARBA" id="ARBA00022898"/>
    </source>
</evidence>
<proteinExistence type="predicted"/>
<organism evidence="3 4">
    <name type="scientific">Bdellovibrio svalbardensis</name>
    <dbReference type="NCBI Taxonomy" id="2972972"/>
    <lineage>
        <taxon>Bacteria</taxon>
        <taxon>Pseudomonadati</taxon>
        <taxon>Bdellovibrionota</taxon>
        <taxon>Bdellovibrionia</taxon>
        <taxon>Bdellovibrionales</taxon>
        <taxon>Pseudobdellovibrionaceae</taxon>
        <taxon>Bdellovibrio</taxon>
    </lineage>
</organism>
<name>A0ABT6DGN6_9BACT</name>
<evidence type="ECO:0000313" key="4">
    <source>
        <dbReference type="Proteomes" id="UP001152321"/>
    </source>
</evidence>
<dbReference type="InterPro" id="IPR015421">
    <property type="entry name" value="PyrdxlP-dep_Trfase_major"/>
</dbReference>
<feature type="domain" description="Aminotransferase class V" evidence="2">
    <location>
        <begin position="58"/>
        <end position="369"/>
    </location>
</feature>
<dbReference type="RefSeq" id="WP_277577469.1">
    <property type="nucleotide sequence ID" value="NZ_JANRMI010000002.1"/>
</dbReference>
<evidence type="ECO:0000259" key="2">
    <source>
        <dbReference type="Pfam" id="PF00266"/>
    </source>
</evidence>
<evidence type="ECO:0000313" key="3">
    <source>
        <dbReference type="EMBL" id="MDG0815991.1"/>
    </source>
</evidence>
<accession>A0ABT6DGN6</accession>
<dbReference type="Gene3D" id="3.40.640.10">
    <property type="entry name" value="Type I PLP-dependent aspartate aminotransferase-like (Major domain)"/>
    <property type="match status" value="1"/>
</dbReference>
<keyword evidence="3" id="KW-0032">Aminotransferase</keyword>
<dbReference type="InterPro" id="IPR000192">
    <property type="entry name" value="Aminotrans_V_dom"/>
</dbReference>
<comment type="caution">
    <text evidence="3">The sequence shown here is derived from an EMBL/GenBank/DDBJ whole genome shotgun (WGS) entry which is preliminary data.</text>
</comment>
<protein>
    <submittedName>
        <fullName evidence="3">Aminotransferase class V-fold PLP-dependent enzyme</fullName>
    </submittedName>
</protein>